<dbReference type="Proteomes" id="UP000324832">
    <property type="component" value="Unassembled WGS sequence"/>
</dbReference>
<dbReference type="AlphaFoldDB" id="A0A5E4QB84"/>
<sequence length="89" mass="10158">MSAGEKDKNKIKKFIAYIDARPFKFKMFSILSIDAMLPLIRNLSMQDSNENIPPDDQDENENVDPDGSQLRQKKIPQDEVCKLQSEAEG</sequence>
<name>A0A5E4QB84_9NEOP</name>
<evidence type="ECO:0000256" key="1">
    <source>
        <dbReference type="SAM" id="MobiDB-lite"/>
    </source>
</evidence>
<accession>A0A5E4QB84</accession>
<keyword evidence="3" id="KW-1185">Reference proteome</keyword>
<reference evidence="2 3" key="1">
    <citation type="submission" date="2017-07" db="EMBL/GenBank/DDBJ databases">
        <authorList>
            <person name="Talla V."/>
            <person name="Backstrom N."/>
        </authorList>
    </citation>
    <scope>NUCLEOTIDE SEQUENCE [LARGE SCALE GENOMIC DNA]</scope>
</reference>
<protein>
    <submittedName>
        <fullName evidence="2">Uncharacterized protein</fullName>
    </submittedName>
</protein>
<feature type="region of interest" description="Disordered" evidence="1">
    <location>
        <begin position="46"/>
        <end position="89"/>
    </location>
</feature>
<evidence type="ECO:0000313" key="2">
    <source>
        <dbReference type="EMBL" id="VVC95039.1"/>
    </source>
</evidence>
<dbReference type="EMBL" id="FZQP02002225">
    <property type="protein sequence ID" value="VVC95039.1"/>
    <property type="molecule type" value="Genomic_DNA"/>
</dbReference>
<proteinExistence type="predicted"/>
<organism evidence="2 3">
    <name type="scientific">Leptidea sinapis</name>
    <dbReference type="NCBI Taxonomy" id="189913"/>
    <lineage>
        <taxon>Eukaryota</taxon>
        <taxon>Metazoa</taxon>
        <taxon>Ecdysozoa</taxon>
        <taxon>Arthropoda</taxon>
        <taxon>Hexapoda</taxon>
        <taxon>Insecta</taxon>
        <taxon>Pterygota</taxon>
        <taxon>Neoptera</taxon>
        <taxon>Endopterygota</taxon>
        <taxon>Lepidoptera</taxon>
        <taxon>Glossata</taxon>
        <taxon>Ditrysia</taxon>
        <taxon>Papilionoidea</taxon>
        <taxon>Pieridae</taxon>
        <taxon>Dismorphiinae</taxon>
        <taxon>Leptidea</taxon>
    </lineage>
</organism>
<gene>
    <name evidence="2" type="ORF">LSINAPIS_LOCUS6849</name>
</gene>
<evidence type="ECO:0000313" key="3">
    <source>
        <dbReference type="Proteomes" id="UP000324832"/>
    </source>
</evidence>
<feature type="compositionally biased region" description="Acidic residues" evidence="1">
    <location>
        <begin position="53"/>
        <end position="64"/>
    </location>
</feature>